<dbReference type="Pfam" id="PF06197">
    <property type="entry name" value="DUF998"/>
    <property type="match status" value="1"/>
</dbReference>
<feature type="transmembrane region" description="Helical" evidence="1">
    <location>
        <begin position="84"/>
        <end position="106"/>
    </location>
</feature>
<evidence type="ECO:0000256" key="1">
    <source>
        <dbReference type="SAM" id="Phobius"/>
    </source>
</evidence>
<reference evidence="3" key="1">
    <citation type="journal article" date="2019" name="Int. J. Syst. Evol. Microbiol.">
        <title>The Global Catalogue of Microorganisms (GCM) 10K type strain sequencing project: providing services to taxonomists for standard genome sequencing and annotation.</title>
        <authorList>
            <consortium name="The Broad Institute Genomics Platform"/>
            <consortium name="The Broad Institute Genome Sequencing Center for Infectious Disease"/>
            <person name="Wu L."/>
            <person name="Ma J."/>
        </authorList>
    </citation>
    <scope>NUCLEOTIDE SEQUENCE [LARGE SCALE GENOMIC DNA]</scope>
    <source>
        <strain evidence="3">JCM 16916</strain>
    </source>
</reference>
<evidence type="ECO:0000313" key="2">
    <source>
        <dbReference type="EMBL" id="GAA3929237.1"/>
    </source>
</evidence>
<keyword evidence="1" id="KW-0812">Transmembrane</keyword>
<evidence type="ECO:0000313" key="3">
    <source>
        <dbReference type="Proteomes" id="UP001501727"/>
    </source>
</evidence>
<feature type="transmembrane region" description="Helical" evidence="1">
    <location>
        <begin position="12"/>
        <end position="31"/>
    </location>
</feature>
<organism evidence="2 3">
    <name type="scientific">Luteimonas lutimaris</name>
    <dbReference type="NCBI Taxonomy" id="698645"/>
    <lineage>
        <taxon>Bacteria</taxon>
        <taxon>Pseudomonadati</taxon>
        <taxon>Pseudomonadota</taxon>
        <taxon>Gammaproteobacteria</taxon>
        <taxon>Lysobacterales</taxon>
        <taxon>Lysobacteraceae</taxon>
        <taxon>Luteimonas</taxon>
    </lineage>
</organism>
<comment type="caution">
    <text evidence="2">The sequence shown here is derived from an EMBL/GenBank/DDBJ whole genome shotgun (WGS) entry which is preliminary data.</text>
</comment>
<dbReference type="RefSeq" id="WP_344760192.1">
    <property type="nucleotide sequence ID" value="NZ_BAAAZU010000024.1"/>
</dbReference>
<sequence>MDSWRERLPLPAAIAATIVFVASMAGFGAALEGYSQASHPVGLLGARGLPHALAFNACGLVLPGALAAFVAWRLRAAIGDGAPWVARIGAWLALLSALAFVGQGLLPLDPTDLESSTSRAHATAWTLWWVAFLPAAVMLAWGLLRMPASRALALASAAAAALVAALVLLPLDLLPSPVAQRVAFVAWFAWLVAAGRGCALPRVRDATG</sequence>
<keyword evidence="1" id="KW-1133">Transmembrane helix</keyword>
<feature type="transmembrane region" description="Helical" evidence="1">
    <location>
        <begin position="126"/>
        <end position="144"/>
    </location>
</feature>
<feature type="transmembrane region" description="Helical" evidence="1">
    <location>
        <begin position="151"/>
        <end position="171"/>
    </location>
</feature>
<feature type="transmembrane region" description="Helical" evidence="1">
    <location>
        <begin position="51"/>
        <end position="72"/>
    </location>
</feature>
<accession>A0ABP7MUU1</accession>
<dbReference type="Proteomes" id="UP001501727">
    <property type="component" value="Unassembled WGS sequence"/>
</dbReference>
<dbReference type="EMBL" id="BAAAZU010000024">
    <property type="protein sequence ID" value="GAA3929237.1"/>
    <property type="molecule type" value="Genomic_DNA"/>
</dbReference>
<name>A0ABP7MUU1_9GAMM</name>
<keyword evidence="1" id="KW-0472">Membrane</keyword>
<protein>
    <submittedName>
        <fullName evidence="2">DUF998 domain-containing protein</fullName>
    </submittedName>
</protein>
<proteinExistence type="predicted"/>
<dbReference type="InterPro" id="IPR009339">
    <property type="entry name" value="DUF998"/>
</dbReference>
<feature type="transmembrane region" description="Helical" evidence="1">
    <location>
        <begin position="183"/>
        <end position="203"/>
    </location>
</feature>
<keyword evidence="3" id="KW-1185">Reference proteome</keyword>
<gene>
    <name evidence="2" type="ORF">GCM10022229_23610</name>
</gene>